<keyword evidence="2" id="KW-1185">Reference proteome</keyword>
<dbReference type="Proteomes" id="UP000011864">
    <property type="component" value="Chromosome"/>
</dbReference>
<organism evidence="1 2">
    <name type="scientific">Paraglaciecola psychrophila 170</name>
    <dbReference type="NCBI Taxonomy" id="1129794"/>
    <lineage>
        <taxon>Bacteria</taxon>
        <taxon>Pseudomonadati</taxon>
        <taxon>Pseudomonadota</taxon>
        <taxon>Gammaproteobacteria</taxon>
        <taxon>Alteromonadales</taxon>
        <taxon>Alteromonadaceae</taxon>
        <taxon>Paraglaciecola</taxon>
    </lineage>
</organism>
<dbReference type="EMBL" id="CP003837">
    <property type="protein sequence ID" value="AGH44865.1"/>
    <property type="molecule type" value="Genomic_DNA"/>
</dbReference>
<dbReference type="STRING" id="1129794.C427_2756"/>
<evidence type="ECO:0000313" key="1">
    <source>
        <dbReference type="EMBL" id="AGH44865.1"/>
    </source>
</evidence>
<reference evidence="1 2" key="1">
    <citation type="journal article" date="2013" name="Genome Announc.">
        <title>Complete Genome Sequence of Glaciecola psychrophila Strain 170T.</title>
        <authorList>
            <person name="Yin J."/>
            <person name="Chen J."/>
            <person name="Liu G."/>
            <person name="Yu Y."/>
            <person name="Song L."/>
            <person name="Wang X."/>
            <person name="Qu X."/>
        </authorList>
    </citation>
    <scope>NUCLEOTIDE SEQUENCE [LARGE SCALE GENOMIC DNA]</scope>
    <source>
        <strain evidence="1 2">170</strain>
    </source>
</reference>
<evidence type="ECO:0000313" key="2">
    <source>
        <dbReference type="Proteomes" id="UP000011864"/>
    </source>
</evidence>
<dbReference type="KEGG" id="gps:C427_2756"/>
<protein>
    <submittedName>
        <fullName evidence="1">Uncharacterized protein</fullName>
    </submittedName>
</protein>
<gene>
    <name evidence="1" type="ORF">C427_2756</name>
</gene>
<accession>M4RMK6</accession>
<dbReference type="HOGENOM" id="CLU_3346936_0_0_6"/>
<dbReference type="AlphaFoldDB" id="M4RMK6"/>
<name>M4RMK6_9ALTE</name>
<dbReference type="PATRIC" id="fig|1129794.4.peg.2740"/>
<sequence>MNLGENTARFPCDLNDSGRETDIRQDERRMNPARFYC</sequence>
<proteinExistence type="predicted"/>